<keyword evidence="1" id="KW-0808">Transferase</keyword>
<proteinExistence type="predicted"/>
<dbReference type="GO" id="GO:0016740">
    <property type="term" value="F:transferase activity"/>
    <property type="evidence" value="ECO:0007669"/>
    <property type="project" value="UniProtKB-KW"/>
</dbReference>
<dbReference type="RefSeq" id="WP_016356587.1">
    <property type="nucleotide sequence ID" value="NC_019425.2"/>
</dbReference>
<organism evidence="1 2">
    <name type="scientific">Carnobacterium maltaromaticum LMA28</name>
    <dbReference type="NCBI Taxonomy" id="1234679"/>
    <lineage>
        <taxon>Bacteria</taxon>
        <taxon>Bacillati</taxon>
        <taxon>Bacillota</taxon>
        <taxon>Bacilli</taxon>
        <taxon>Lactobacillales</taxon>
        <taxon>Carnobacteriaceae</taxon>
        <taxon>Carnobacterium</taxon>
    </lineage>
</organism>
<accession>K8E5W8</accession>
<dbReference type="eggNOG" id="COG1216">
    <property type="taxonomic scope" value="Bacteria"/>
</dbReference>
<gene>
    <name evidence="1" type="ORF">BN424_2765</name>
</gene>
<dbReference type="STRING" id="1234679.BN424_2765"/>
<sequence>MKSDDRSILISIVTYNSEHIFKVLDQLKSEFKENKNKDLAVKIFDNNSTNEYKKKLKMYKDFATITFYDENKGFGFGHNYNLLDSKEDYFLVFNPDVILKKKELEKLVEVIKSSSSIGLVVPKVLNDDGTTQHLIRNKITVFDFFLRFIPFSFVKSLFNKRLKKYECRDLPTDKNSEIKMGSGCFMLLKSQAYKKIKGFDDQFFMYFEDNDLCLRLREAGYKIIYCPQATIIHFYEKGAHKNKKLFKIFMTSMYKFFTKWGWKWI</sequence>
<dbReference type="CDD" id="cd04186">
    <property type="entry name" value="GT_2_like_c"/>
    <property type="match status" value="1"/>
</dbReference>
<dbReference type="Proteomes" id="UP000000212">
    <property type="component" value="Chromosome"/>
</dbReference>
<dbReference type="PANTHER" id="PTHR43179">
    <property type="entry name" value="RHAMNOSYLTRANSFERASE WBBL"/>
    <property type="match status" value="1"/>
</dbReference>
<dbReference type="HOGENOM" id="CLU_023845_0_4_9"/>
<dbReference type="InterPro" id="IPR029044">
    <property type="entry name" value="Nucleotide-diphossugar_trans"/>
</dbReference>
<reference evidence="2" key="1">
    <citation type="journal article" date="2013" name="Genome Announc.">
        <title>Complete Chromosome Sequence of Carnobacterium maltaromaticum LMA 28.</title>
        <authorList>
            <person name="Cailliez-Grimal C."/>
            <person name="Chaillou S."/>
            <person name="Anba-Mondoloni J."/>
            <person name="Loux V."/>
            <person name="Afzal M.I."/>
            <person name="Rahman A."/>
            <person name="Kergourlay G."/>
            <person name="Champomier-Verges M.C."/>
            <person name="Zagorec M."/>
            <person name="Dalgaard P."/>
            <person name="Leisner J.J."/>
            <person name="Prevost H."/>
            <person name="Revol-Junelles A.M."/>
            <person name="Borges F."/>
        </authorList>
    </citation>
    <scope>NUCLEOTIDE SEQUENCE</scope>
    <source>
        <strain evidence="2">LMA28</strain>
    </source>
</reference>
<dbReference type="PANTHER" id="PTHR43179:SF10">
    <property type="entry name" value="GLYCOSYL TRANSFERASE"/>
    <property type="match status" value="1"/>
</dbReference>
<evidence type="ECO:0000313" key="1">
    <source>
        <dbReference type="EMBL" id="CCO12187.2"/>
    </source>
</evidence>
<dbReference type="EMBL" id="HE999757">
    <property type="protein sequence ID" value="CCO12187.2"/>
    <property type="molecule type" value="Genomic_DNA"/>
</dbReference>
<keyword evidence="2" id="KW-1185">Reference proteome</keyword>
<dbReference type="Pfam" id="PF13641">
    <property type="entry name" value="Glyco_tranf_2_3"/>
    <property type="match status" value="1"/>
</dbReference>
<dbReference type="Gene3D" id="3.90.550.10">
    <property type="entry name" value="Spore Coat Polysaccharide Biosynthesis Protein SpsA, Chain A"/>
    <property type="match status" value="1"/>
</dbReference>
<dbReference type="KEGG" id="cml:BN424_2765"/>
<name>K8E5W8_CARML</name>
<dbReference type="AlphaFoldDB" id="K8E5W8"/>
<dbReference type="OrthoDB" id="9771846at2"/>
<protein>
    <submittedName>
        <fullName evidence="1">Glycosyl transferase 2 family protein</fullName>
    </submittedName>
</protein>
<evidence type="ECO:0000313" key="2">
    <source>
        <dbReference type="Proteomes" id="UP000000212"/>
    </source>
</evidence>
<dbReference type="SUPFAM" id="SSF53448">
    <property type="entry name" value="Nucleotide-diphospho-sugar transferases"/>
    <property type="match status" value="1"/>
</dbReference>